<dbReference type="InterPro" id="IPR041382">
    <property type="entry name" value="SH3_16"/>
</dbReference>
<reference evidence="6 13" key="2">
    <citation type="submission" date="2021-02" db="EMBL/GenBank/DDBJ databases">
        <title>FDA dAtabase for Regulatory Grade micrObial Sequences (FDA-ARGOS): Supporting development and validation of Infectious Disease Dx tests.</title>
        <authorList>
            <person name="Carlson P."/>
            <person name="Fischbach M."/>
            <person name="Hastie J."/>
            <person name="Bilen M."/>
            <person name="Cheng A."/>
            <person name="Tallon L."/>
            <person name="Sadzewicz L."/>
            <person name="Zhao X."/>
            <person name="Boylan J."/>
            <person name="Ott S."/>
            <person name="Bowen H."/>
            <person name="Vavikolanu K."/>
            <person name="Mehta A."/>
            <person name="Aluvathingal J."/>
            <person name="Nadendla S."/>
            <person name="Yan Y."/>
            <person name="Sichtig H."/>
        </authorList>
    </citation>
    <scope>NUCLEOTIDE SEQUENCE [LARGE SCALE GENOMIC DNA]</scope>
    <source>
        <strain evidence="6 13">FDAARGOS_1229</strain>
    </source>
</reference>
<proteinExistence type="inferred from homology"/>
<gene>
    <name evidence="7" type="ORF">DWW18_14090</name>
    <name evidence="9" type="ORF">DWZ68_07115</name>
    <name evidence="8" type="ORF">DXA50_01245</name>
    <name evidence="6" type="ORF">I6J59_15275</name>
</gene>
<feature type="domain" description="NlpC/P60" evidence="5">
    <location>
        <begin position="133"/>
        <end position="261"/>
    </location>
</feature>
<evidence type="ECO:0000256" key="1">
    <source>
        <dbReference type="ARBA" id="ARBA00007074"/>
    </source>
</evidence>
<dbReference type="Proteomes" id="UP000286038">
    <property type="component" value="Unassembled WGS sequence"/>
</dbReference>
<dbReference type="EMBL" id="QRPV01000006">
    <property type="protein sequence ID" value="RHM44326.1"/>
    <property type="molecule type" value="Genomic_DNA"/>
</dbReference>
<dbReference type="PROSITE" id="PS51935">
    <property type="entry name" value="NLPC_P60"/>
    <property type="match status" value="1"/>
</dbReference>
<dbReference type="GO" id="GO:0008234">
    <property type="term" value="F:cysteine-type peptidase activity"/>
    <property type="evidence" value="ECO:0007669"/>
    <property type="project" value="UniProtKB-KW"/>
</dbReference>
<evidence type="ECO:0000256" key="3">
    <source>
        <dbReference type="ARBA" id="ARBA00022801"/>
    </source>
</evidence>
<dbReference type="Proteomes" id="UP000654720">
    <property type="component" value="Chromosome"/>
</dbReference>
<evidence type="ECO:0000313" key="6">
    <source>
        <dbReference type="EMBL" id="QRO49264.1"/>
    </source>
</evidence>
<evidence type="ECO:0000313" key="8">
    <source>
        <dbReference type="EMBL" id="RGY21499.1"/>
    </source>
</evidence>
<keyword evidence="13" id="KW-1185">Reference proteome</keyword>
<dbReference type="InterPro" id="IPR038765">
    <property type="entry name" value="Papain-like_cys_pep_sf"/>
</dbReference>
<keyword evidence="2" id="KW-0645">Protease</keyword>
<sequence length="261" mass="29727">MTFGIADLSVIPMRREKSERSEMVSQLLFGEVYEVLEEEDKWLNIRLLHDNCCGWIDRKAYKEVGGEFVEKYQSSDQLIMSEVFNLVAKKGDWENKMIMAGSVLPFYDAYARTLMIGDEEYIVKGFLREVGIESLRELLIQYALMFYNAPYRWGGRTPNGVDGAGLVQMVYRLAGIAIPRYIDQQAGAGQVLSFLEEAQPGDLAFFGDSSGAVTHVGILWEQGRIIHASGKVRVDKIDHHGIFNEDLKRYTHTLKVVRQIF</sequence>
<dbReference type="EMBL" id="CP069450">
    <property type="protein sequence ID" value="QRO49264.1"/>
    <property type="molecule type" value="Genomic_DNA"/>
</dbReference>
<dbReference type="STRING" id="1121130.GCA_000519105_01372"/>
<dbReference type="Proteomes" id="UP000286063">
    <property type="component" value="Unassembled WGS sequence"/>
</dbReference>
<dbReference type="PANTHER" id="PTHR47053">
    <property type="entry name" value="MUREIN DD-ENDOPEPTIDASE MEPH-RELATED"/>
    <property type="match status" value="1"/>
</dbReference>
<dbReference type="Gene3D" id="2.30.30.40">
    <property type="entry name" value="SH3 Domains"/>
    <property type="match status" value="1"/>
</dbReference>
<evidence type="ECO:0000313" key="12">
    <source>
        <dbReference type="Proteomes" id="UP000286063"/>
    </source>
</evidence>
<keyword evidence="4" id="KW-0788">Thiol protease</keyword>
<dbReference type="RefSeq" id="WP_027203033.1">
    <property type="nucleotide sequence ID" value="NZ_CABJDM010000006.1"/>
</dbReference>
<evidence type="ECO:0000256" key="2">
    <source>
        <dbReference type="ARBA" id="ARBA00022670"/>
    </source>
</evidence>
<evidence type="ECO:0000259" key="5">
    <source>
        <dbReference type="PROSITE" id="PS51935"/>
    </source>
</evidence>
<dbReference type="EMBL" id="QSCR01000001">
    <property type="protein sequence ID" value="RGY21499.1"/>
    <property type="molecule type" value="Genomic_DNA"/>
</dbReference>
<dbReference type="GeneID" id="93098064"/>
<dbReference type="InterPro" id="IPR051202">
    <property type="entry name" value="Peptidase_C40"/>
</dbReference>
<dbReference type="OrthoDB" id="9813368at2"/>
<evidence type="ECO:0000313" key="11">
    <source>
        <dbReference type="Proteomes" id="UP000286038"/>
    </source>
</evidence>
<dbReference type="SUPFAM" id="SSF54001">
    <property type="entry name" value="Cysteine proteinases"/>
    <property type="match status" value="1"/>
</dbReference>
<protein>
    <submittedName>
        <fullName evidence="6">C40 family peptidase</fullName>
    </submittedName>
    <submittedName>
        <fullName evidence="8">Glycoside hydrolase</fullName>
    </submittedName>
</protein>
<dbReference type="GO" id="GO:0006508">
    <property type="term" value="P:proteolysis"/>
    <property type="evidence" value="ECO:0007669"/>
    <property type="project" value="UniProtKB-KW"/>
</dbReference>
<dbReference type="Proteomes" id="UP000283589">
    <property type="component" value="Unassembled WGS sequence"/>
</dbReference>
<evidence type="ECO:0000313" key="7">
    <source>
        <dbReference type="EMBL" id="RGV32367.1"/>
    </source>
</evidence>
<evidence type="ECO:0000313" key="13">
    <source>
        <dbReference type="Proteomes" id="UP000654720"/>
    </source>
</evidence>
<evidence type="ECO:0000256" key="4">
    <source>
        <dbReference type="ARBA" id="ARBA00022807"/>
    </source>
</evidence>
<dbReference type="InterPro" id="IPR000064">
    <property type="entry name" value="NLP_P60_dom"/>
</dbReference>
<dbReference type="Pfam" id="PF00877">
    <property type="entry name" value="NLPC_P60"/>
    <property type="match status" value="1"/>
</dbReference>
<dbReference type="PANTHER" id="PTHR47053:SF1">
    <property type="entry name" value="MUREIN DD-ENDOPEPTIDASE MEPH-RELATED"/>
    <property type="match status" value="1"/>
</dbReference>
<organism evidence="8 12">
    <name type="scientific">Butyricimonas virosa</name>
    <dbReference type="NCBI Taxonomy" id="544645"/>
    <lineage>
        <taxon>Bacteria</taxon>
        <taxon>Pseudomonadati</taxon>
        <taxon>Bacteroidota</taxon>
        <taxon>Bacteroidia</taxon>
        <taxon>Bacteroidales</taxon>
        <taxon>Odoribacteraceae</taxon>
        <taxon>Butyricimonas</taxon>
    </lineage>
</organism>
<keyword evidence="3 8" id="KW-0378">Hydrolase</keyword>
<dbReference type="EMBL" id="QRZA01000021">
    <property type="protein sequence ID" value="RGV32367.1"/>
    <property type="molecule type" value="Genomic_DNA"/>
</dbReference>
<evidence type="ECO:0000313" key="10">
    <source>
        <dbReference type="Proteomes" id="UP000283589"/>
    </source>
</evidence>
<comment type="similarity">
    <text evidence="1">Belongs to the peptidase C40 family.</text>
</comment>
<dbReference type="AlphaFoldDB" id="A0A413IUB1"/>
<reference evidence="10 11" key="1">
    <citation type="submission" date="2018-08" db="EMBL/GenBank/DDBJ databases">
        <title>A genome reference for cultivated species of the human gut microbiota.</title>
        <authorList>
            <person name="Zou Y."/>
            <person name="Xue W."/>
            <person name="Luo G."/>
        </authorList>
    </citation>
    <scope>NUCLEOTIDE SEQUENCE [LARGE SCALE GENOMIC DNA]</scope>
    <source>
        <strain evidence="7 10">AF14-49</strain>
        <strain evidence="9 11">AF34-33</strain>
        <strain evidence="8 12">OF02-7</strain>
    </source>
</reference>
<name>A0A413IUB1_9BACT</name>
<evidence type="ECO:0000313" key="9">
    <source>
        <dbReference type="EMBL" id="RHM44326.1"/>
    </source>
</evidence>
<accession>A0A413IUB1</accession>
<dbReference type="Gene3D" id="3.90.1720.10">
    <property type="entry name" value="endopeptidase domain like (from Nostoc punctiforme)"/>
    <property type="match status" value="1"/>
</dbReference>
<dbReference type="Pfam" id="PF18348">
    <property type="entry name" value="SH3_16"/>
    <property type="match status" value="1"/>
</dbReference>